<protein>
    <submittedName>
        <fullName evidence="1">Uncharacterized protein</fullName>
    </submittedName>
</protein>
<name>A0A210QUD4_MIZYE</name>
<gene>
    <name evidence="1" type="ORF">KP79_PYT18518</name>
</gene>
<proteinExistence type="predicted"/>
<keyword evidence="2" id="KW-1185">Reference proteome</keyword>
<comment type="caution">
    <text evidence="1">The sequence shown here is derived from an EMBL/GenBank/DDBJ whole genome shotgun (WGS) entry which is preliminary data.</text>
</comment>
<dbReference type="Proteomes" id="UP000242188">
    <property type="component" value="Unassembled WGS sequence"/>
</dbReference>
<accession>A0A210QUD4</accession>
<evidence type="ECO:0000313" key="2">
    <source>
        <dbReference type="Proteomes" id="UP000242188"/>
    </source>
</evidence>
<dbReference type="EMBL" id="NEDP02001812">
    <property type="protein sequence ID" value="OWF52351.1"/>
    <property type="molecule type" value="Genomic_DNA"/>
</dbReference>
<organism evidence="1 2">
    <name type="scientific">Mizuhopecten yessoensis</name>
    <name type="common">Japanese scallop</name>
    <name type="synonym">Patinopecten yessoensis</name>
    <dbReference type="NCBI Taxonomy" id="6573"/>
    <lineage>
        <taxon>Eukaryota</taxon>
        <taxon>Metazoa</taxon>
        <taxon>Spiralia</taxon>
        <taxon>Lophotrochozoa</taxon>
        <taxon>Mollusca</taxon>
        <taxon>Bivalvia</taxon>
        <taxon>Autobranchia</taxon>
        <taxon>Pteriomorphia</taxon>
        <taxon>Pectinida</taxon>
        <taxon>Pectinoidea</taxon>
        <taxon>Pectinidae</taxon>
        <taxon>Mizuhopecten</taxon>
    </lineage>
</organism>
<reference evidence="1 2" key="1">
    <citation type="journal article" date="2017" name="Nat. Ecol. Evol.">
        <title>Scallop genome provides insights into evolution of bilaterian karyotype and development.</title>
        <authorList>
            <person name="Wang S."/>
            <person name="Zhang J."/>
            <person name="Jiao W."/>
            <person name="Li J."/>
            <person name="Xun X."/>
            <person name="Sun Y."/>
            <person name="Guo X."/>
            <person name="Huan P."/>
            <person name="Dong B."/>
            <person name="Zhang L."/>
            <person name="Hu X."/>
            <person name="Sun X."/>
            <person name="Wang J."/>
            <person name="Zhao C."/>
            <person name="Wang Y."/>
            <person name="Wang D."/>
            <person name="Huang X."/>
            <person name="Wang R."/>
            <person name="Lv J."/>
            <person name="Li Y."/>
            <person name="Zhang Z."/>
            <person name="Liu B."/>
            <person name="Lu W."/>
            <person name="Hui Y."/>
            <person name="Liang J."/>
            <person name="Zhou Z."/>
            <person name="Hou R."/>
            <person name="Li X."/>
            <person name="Liu Y."/>
            <person name="Li H."/>
            <person name="Ning X."/>
            <person name="Lin Y."/>
            <person name="Zhao L."/>
            <person name="Xing Q."/>
            <person name="Dou J."/>
            <person name="Li Y."/>
            <person name="Mao J."/>
            <person name="Guo H."/>
            <person name="Dou H."/>
            <person name="Li T."/>
            <person name="Mu C."/>
            <person name="Jiang W."/>
            <person name="Fu Q."/>
            <person name="Fu X."/>
            <person name="Miao Y."/>
            <person name="Liu J."/>
            <person name="Yu Q."/>
            <person name="Li R."/>
            <person name="Liao H."/>
            <person name="Li X."/>
            <person name="Kong Y."/>
            <person name="Jiang Z."/>
            <person name="Chourrout D."/>
            <person name="Li R."/>
            <person name="Bao Z."/>
        </authorList>
    </citation>
    <scope>NUCLEOTIDE SEQUENCE [LARGE SCALE GENOMIC DNA]</scope>
    <source>
        <strain evidence="1 2">PY_sf001</strain>
    </source>
</reference>
<dbReference type="AlphaFoldDB" id="A0A210QUD4"/>
<evidence type="ECO:0000313" key="1">
    <source>
        <dbReference type="EMBL" id="OWF52351.1"/>
    </source>
</evidence>
<sequence length="75" mass="8699">MFNLGLFSIPLDSKQQTSKLRKSSTQPGRRPSQCLMNQITNRCVEYIRPIPSIFDKELNQLRDNDWDDTSKAVVQ</sequence>